<dbReference type="FunFam" id="3.40.50.980:FF:000001">
    <property type="entry name" value="Non-ribosomal peptide synthetase"/>
    <property type="match status" value="3"/>
</dbReference>
<evidence type="ECO:0000256" key="1">
    <source>
        <dbReference type="ARBA" id="ARBA00022450"/>
    </source>
</evidence>
<feature type="domain" description="Carrier" evidence="7">
    <location>
        <begin position="2723"/>
        <end position="2799"/>
    </location>
</feature>
<dbReference type="SUPFAM" id="SSF53335">
    <property type="entry name" value="S-adenosyl-L-methionine-dependent methyltransferases"/>
    <property type="match status" value="1"/>
</dbReference>
<accession>A0A6S6WRI1</accession>
<dbReference type="GO" id="GO:0016874">
    <property type="term" value="F:ligase activity"/>
    <property type="evidence" value="ECO:0007669"/>
    <property type="project" value="UniProtKB-KW"/>
</dbReference>
<feature type="domain" description="Carrier" evidence="7">
    <location>
        <begin position="4201"/>
        <end position="4277"/>
    </location>
</feature>
<dbReference type="FunFam" id="3.30.559.30:FF:000003">
    <property type="entry name" value="Nonribosomal peptide synthase SidD"/>
    <property type="match status" value="2"/>
</dbReference>
<dbReference type="InterPro" id="IPR000873">
    <property type="entry name" value="AMP-dep_synth/lig_dom"/>
</dbReference>
<dbReference type="PANTHER" id="PTHR45527:SF3">
    <property type="entry name" value="SIDEROPHORE SYNTHETASE (EUROFUNG)"/>
    <property type="match status" value="1"/>
</dbReference>
<dbReference type="FunFam" id="1.10.1200.10:FF:000005">
    <property type="entry name" value="Nonribosomal peptide synthetase 1"/>
    <property type="match status" value="5"/>
</dbReference>
<comment type="similarity">
    <text evidence="6">Belongs to the NRP synthetase family.</text>
</comment>
<keyword evidence="2" id="KW-0597">Phosphoprotein</keyword>
<dbReference type="InterPro" id="IPR045851">
    <property type="entry name" value="AMP-bd_C_sf"/>
</dbReference>
<dbReference type="InterPro" id="IPR006162">
    <property type="entry name" value="Ppantetheine_attach_site"/>
</dbReference>
<dbReference type="Pfam" id="PF00550">
    <property type="entry name" value="PP-binding"/>
    <property type="match status" value="5"/>
</dbReference>
<comment type="caution">
    <text evidence="8">The sequence shown here is derived from an EMBL/GenBank/DDBJ whole genome shotgun (WGS) entry which is preliminary data.</text>
</comment>
<dbReference type="Pfam" id="PF00501">
    <property type="entry name" value="AMP-binding"/>
    <property type="match status" value="7"/>
</dbReference>
<dbReference type="Gene3D" id="3.40.50.12780">
    <property type="entry name" value="N-terminal domain of ligase-like"/>
    <property type="match status" value="7"/>
</dbReference>
<organism evidence="8 9">
    <name type="scientific">Pyrenophora teres f. teres</name>
    <dbReference type="NCBI Taxonomy" id="97479"/>
    <lineage>
        <taxon>Eukaryota</taxon>
        <taxon>Fungi</taxon>
        <taxon>Dikarya</taxon>
        <taxon>Ascomycota</taxon>
        <taxon>Pezizomycotina</taxon>
        <taxon>Dothideomycetes</taxon>
        <taxon>Pleosporomycetidae</taxon>
        <taxon>Pleosporales</taxon>
        <taxon>Pleosporineae</taxon>
        <taxon>Pleosporaceae</taxon>
        <taxon>Pyrenophora</taxon>
    </lineage>
</organism>
<dbReference type="CDD" id="cd05918">
    <property type="entry name" value="A_NRPS_SidN3_like"/>
    <property type="match status" value="3"/>
</dbReference>
<dbReference type="Gene3D" id="3.40.50.150">
    <property type="entry name" value="Vaccinia Virus protein VP39"/>
    <property type="match status" value="1"/>
</dbReference>
<reference evidence="8" key="1">
    <citation type="submission" date="2021-02" db="EMBL/GenBank/DDBJ databases">
        <authorList>
            <person name="Syme A R."/>
            <person name="Syme A R."/>
            <person name="Moolhuijzen P."/>
        </authorList>
    </citation>
    <scope>NUCLEOTIDE SEQUENCE</scope>
    <source>
        <strain evidence="8">W1-1</strain>
    </source>
</reference>
<feature type="domain" description="Carrier" evidence="7">
    <location>
        <begin position="1648"/>
        <end position="1724"/>
    </location>
</feature>
<dbReference type="PROSITE" id="PS00455">
    <property type="entry name" value="AMP_BINDING"/>
    <property type="match status" value="3"/>
</dbReference>
<dbReference type="PROSITE" id="PS50075">
    <property type="entry name" value="CARRIER"/>
    <property type="match status" value="5"/>
</dbReference>
<evidence type="ECO:0000256" key="3">
    <source>
        <dbReference type="ARBA" id="ARBA00022598"/>
    </source>
</evidence>
<dbReference type="InterPro" id="IPR023213">
    <property type="entry name" value="CAT-like_dom_sf"/>
</dbReference>
<dbReference type="PROSITE" id="PS00012">
    <property type="entry name" value="PHOSPHOPANTETHEINE"/>
    <property type="match status" value="5"/>
</dbReference>
<dbReference type="FunFam" id="3.40.50.12780:FF:000014">
    <property type="entry name" value="Nonribosomal peptide synthetase 1"/>
    <property type="match status" value="3"/>
</dbReference>
<dbReference type="SUPFAM" id="SSF47336">
    <property type="entry name" value="ACP-like"/>
    <property type="match status" value="5"/>
</dbReference>
<dbReference type="Gene3D" id="3.30.559.10">
    <property type="entry name" value="Chloramphenicol acetyltransferase-like domain"/>
    <property type="match status" value="5"/>
</dbReference>
<dbReference type="FunFam" id="3.30.300.30:FF:000084">
    <property type="entry name" value="Enniatin synthase"/>
    <property type="match status" value="1"/>
</dbReference>
<feature type="domain" description="Carrier" evidence="7">
    <location>
        <begin position="5214"/>
        <end position="5290"/>
    </location>
</feature>
<dbReference type="NCBIfam" id="TIGR01733">
    <property type="entry name" value="AA-adenyl-dom"/>
    <property type="match status" value="3"/>
</dbReference>
<dbReference type="FunFam" id="3.30.300.30:FF:000015">
    <property type="entry name" value="Nonribosomal peptide synthase SidD"/>
    <property type="match status" value="4"/>
</dbReference>
<evidence type="ECO:0000313" key="8">
    <source>
        <dbReference type="EMBL" id="CAE7221948.1"/>
    </source>
</evidence>
<gene>
    <name evidence="8" type="ORF">PTTW11_11479</name>
</gene>
<keyword evidence="5" id="KW-0843">Virulence</keyword>
<dbReference type="InterPro" id="IPR029063">
    <property type="entry name" value="SAM-dependent_MTases_sf"/>
</dbReference>
<dbReference type="InterPro" id="IPR020845">
    <property type="entry name" value="AMP-binding_CS"/>
</dbReference>
<dbReference type="SUPFAM" id="SSF52777">
    <property type="entry name" value="CoA-dependent acyltransferases"/>
    <property type="match status" value="10"/>
</dbReference>
<feature type="non-terminal residue" evidence="8">
    <location>
        <position position="1"/>
    </location>
</feature>
<dbReference type="CDD" id="cd19545">
    <property type="entry name" value="FUM14_C_NRPS-like"/>
    <property type="match status" value="2"/>
</dbReference>
<evidence type="ECO:0000256" key="4">
    <source>
        <dbReference type="ARBA" id="ARBA00022737"/>
    </source>
</evidence>
<dbReference type="Pfam" id="PF00668">
    <property type="entry name" value="Condensation"/>
    <property type="match status" value="6"/>
</dbReference>
<dbReference type="PANTHER" id="PTHR45527">
    <property type="entry name" value="NONRIBOSOMAL PEPTIDE SYNTHETASE"/>
    <property type="match status" value="1"/>
</dbReference>
<protein>
    <submittedName>
        <fullName evidence="8">Destruxin synthetase</fullName>
    </submittedName>
</protein>
<sequence length="5727" mass="628410">MKEKTMNPPRKNELEPQEMGQIWAWNHKIPGVTNKCIHDLFAEQVLAQPNAPAICAWDGEMSYSVLDGLSTKLAGYLVKIGVKPGDVVPLCFEKSMWTVVAMLAVLKAGGAFAPLDPDHPVSRHKEILRQTGARMVVVSAQHSARWASSSCHVVTLSEASIGQLTVEDDLPGFSATPGNAAYVLFTSGSTGIPKGVVLEHRAVSTSCLGHGRAFGITDQSRVLQFTSYTFDFCMAEIITTLLYGGCICVPSDRDRHSDLAKAINTMGANWALLTPSVAQLLNPSDVPTLKILVIGGEQVTSKDWNRWPTSVQLINGYGPTECCIVCTGYTTTQAFKTGTIGTAIASVSWVVDPEDYHKLAPLGSVGELLVEGPILARGYLNDAEKTAAAFIEDPAWLVDGCQGYAGRRGRLYKTGDLVRYDDEGNLVCLGRKDSQVKVRGQRVELGEIEHHIQGCMPEANQIAVEVILLEGEKSNTILAAFLQLDVKTGRAFPTNKAAETGSLAQVIFPVEAGKKLAERLPSYMVPDVYFVVTQLPITVSGKTDRKRLREIGASFSAQQLAEIRTSGQGLKRQPSTENEKALQQLWAGVLAIDADSIGLDDSFFRLGGDSIAAMKLVGEARRAGIHLTVADLFRNPKLEAVASLNLSLGNSSPENIVAFALLGETSDVTQIREEVAASCNTNTSLIEDIYPCSPLQEGMMALASKRPGDYIMQSVLALHDDTDEDRFRAAWERVVQSTAVLRTRIVHSSKMGMLQVVLADGIEWEQANELEQYLEKDKSVSMGLGDSLARYALVRDVGTGKRWMVWTLHHALYDGWSLPQIANLVTEVYHGAEVGKQPGFNAFIKYLGEQDHEAAAAYWQGTLADCQAISFPALPPAVQQPVADATTAFQCPALARRPSDITMSTLIRAAWALLASSYTSSDDVVFGATVTGRNAPVAGIEAMAGPTIATVPVRVRVQHSHKVSEFLHSVQQQATEMIPYEQTGLHETAKVSADARHACSFQTLLIVQPGSNGDIAHDALGEWRSHSDLQDFTTYALMVQCVLADDEVQIIASFDRRAIEPWQVDKMLRQFSFVMQQLATADAEAGIASIDTLTPEDRQQLWEWNHDVPPAIERCIHDLFADQAKARPDAPAICAWDGDMTYGELDVLSGRLAGHLVELGVGPEDIVPLCFEKSMWTVVAMLAVLKAGGAFLLLDPSLPHERLRLMCRKVSAKLSLASEASAPLAKDLVGTVVIVNADSALQLAHHASPITSVRPTHTAYVIFTSGSTGEPKGCRIEHRAASSAVTAHGRYLGMQASTRTLQFASYAFAGSLVELLMNLCHGGCICVLSEEERRTDLASAMCRMKVNWAFLTSTVVDLLTPKSVPSLSILCVGGEPIRASQIVRWGSQVHLRQTYGSSEVSGIVSSAALTTCSTTRDVGRASTGVFWIVDPNNHNRLAPVGAVGEVLVEGPVLGREYIDEPDKTASTFIEAPAWRASLGLSAGQQRLYKTGDLARYKDDGSIELIGRKDNQVKLRGQRIEVEEIEHQARLAEADVAEIAVELIQPKDGEDGMLACFIVVEDSASNEDELSGKRTRLDTRTQRTIGKIQDRLERFLPQYMVPAVFIPILTLPVTWSKKIDRKRLREVGSTFSGRELAELQATTQGLKRQPSTENEKALQQLWAGVLAIDADSIGLDDSFFRLGGDSIAAMKLVGEARRAGIHLTVADLFRNPKLEAVASLNLSLGNSSPENIVAFALLGETSDVTQIREEVAASCNTNTSLIEDIYPCSPLQEGMMALASKRPGDYIMQSVLALHDDTDEDRFRAAWERVVQSTAVLRTRIVHSSKMGMLQVVLADGIEWEQANELEQYLEKDKSVSMGLGDSLARYALVRDVGTGKRWMVWTLHHALYDGWSLPQIANLVTEVYHGAEVGKQPGFNAFIKYLGEQDHEAAAAYWQGTLADCQAISFPALPPAVQQPVADATTAFQCPALARRPSDITMSTLIRAAWALLASSYTSSDDVVFGATVTGRNAPVAGIEAMAGPTIATVPVRVRVQHSHKVSEFLHSVQQQATEMIPYEQTGLHETAKVSADARHACSFQTLLIVQPGSNGDIAHDALGEWRSHSDLQDFTTYALMVQCVLADDEVQIIASFDRRAIEPWQVDKMLRQFSFVMQQLATADAEAGIASIDTLTPEDRQQLWEWNHDVPPAIERCIHDLFADQAKARPDAPAICAWDGDMTYGELDVLSGRLAGHLVELGVGPEDIVPLCFEKSMWTVVAMLAVLKAGGAFLLLDPSLPHERLRLMCRKVSAKLSLASEASAPLAKDLVGTVVIVNADSALQLAHHASPITSVRPTHTAYVIFTSGSTGEPKGCRIEHRAASSAVTAHGRYLGMQASTRTLQFASYAFAGSLVELLMNLCHGGCICVLSEEERRTDLASAMCRMKVNWAFLTSTVVDLLTPKSVPSLSILCVGGEPIRASQIVRWGSQVHLRQTYGSSEVSGIVSSAALTTCSTMRDVGRASTGVFWIVDPNNHNRLAPVGAVGEVLVEGPVLGREYIDEPDKTASTFIEAPAWRASLGLSAGQQRLYKTGDLARYKDDGSIELIGRKDNQVKLRGQRIEVEEIEHQARLAEADVAEIAVELIQPKDGEDGMLACFIVVEDSASNEDELSGKRTRLDTRTQRTIGKIQDRLERFLPQYMVPAVFIPILTLPVTWSKKIDRKRLREVGSTFSGRELAELQATTQGLKRQPSTENEKALQQLWAGVLAIDADSIGLDDSFFRLGGDSIAAMKLVGEARRAGIHLTVADLFRNPKLDQLTAAAIASAHASPASIPQVEHAGPVAQSFAQGRLWFLEELHPGLTWYLMPLAVRIRGPLDLVALHSALLAVERRHETLRTTFATVDGASVQVVQPFQAKDLNIIDIVPGDEQGLTEAVHQDHSTPFDLRTEPGWRVTVYRMSNDDHVLSTVMHHIISDGWSVDVLMRELAAFYSASMRGQDPLSQVQPLSVQYRDFSAWQREQAQADEHQKQLSYWVEQLQSSRPAELLCDKPRPAALSGEAGVQSIEIAGPLYAKLQSFCQLHGVTQFVVLLAAFRATHFRLTGQEDATIGTPNANRDRWEVKDMVGFFVNMQCLRIKIGDESFEELVQQVHEVAVASHANADVPFENIVSKLKNDRDLSRHPLVQLVFAVHAQRDLGQLKLEGVETENLGDTVTSRFDLEFHFSQQADGLWGSVMFSTDLYAPETIDNMLSVFRRVLETCLEQPQAAVASMPLLRDADYAKLDAMGLVRVEKTAYPRDSSVVDLFREQAAACPSRVAVKDSVAEMTYAQLDAASDVLARWLARRSLAPETLVGVFASRSCEAIVAFLGILKANLAYLPFDVKTPATRMEDILSSRPGHRLILVGAGAQLPSTKLSNIEFVSITEALDEQSAEKPGLQMPTTPMGLPPPAWPMSCLLQDPPVSPRESWWSIAALCACHGAHGNLAFDASTWEIYASVRRHCLLTQPVLDAEAVLQTFRNIASEQPWLRRFRSYILQSPALFTGLDMLCVGGEAVHLADLRAAEQYLTGKFVNGYGPTENTTFSTTFLVSKNEQYTNGVPIGRALSNSGAYVMDSGLRLVPLGVVGELVVTGDGLARGYTDPARNVDRFVSVEIGGKTVRAYRTGDYVRHRPTDGQLEFFGRMDGQVKIRGNRVELGEIEHTLRSDKVVREAVAVLQQHDGSEARLAGFVTVHEDAETADEHVDDSNESQHVDVWEEKFDADIYSPIDSVQAENIGRDFVGWTSMYDGSDIDTAEMNEWLDDTIATMLNGQRPGNVLEIGSGTGMILFNLGDGLQSYVGLDPSRKAVQFIAETAKSIPGLASKIRMYKATAADVGRLEQPVAASLVVVNSVVQYFPSLDYLFKMVQQLVELEGTRTLFFGDVRSCALHREFLATRAVHMAGDKATKADIRRMVADMERVERELLVDPAFFTALPSRLPGLVEHVEILPKKMKATNELSCYRYAAVVHVRPRDGQTQELAIRDVAHDRWIDFAERRLDRQSLLQQLKSLSSAPAVAVSNIPYSKTIVSRCLVHSLDGTEAETPDSPDWLASVHQRAQDCPSLSATELVELAQEVDCRVEISWSRQHSQQGGLDAIFHRYQPLTGERVMFRFPTDHAERPLHSLSSRPLRQQFLQKTQQRLLEMLEAQLPTYMVPQTLAILDAMPVNQNGKVDRKALEQQIDTQKGQSGLKRQPETETQRTMQQLWAGVLAIDADSIGLDDSFFRLGGDSIAAMKLVGEARRAGIHLTVADLFRNPKLDQLTAAAIASAHASPASIPQVEHAGPVAQSFAQGRLWFLEELHPGLTWYLMPLAVRIRGPLDLVALHSALLAVERRHETLRTTFATVDGASVQVVQPFQAKDLNIIDIVPGDEQGLTEAVHQDHSTPFDLRTEPGWRVTVYRMSNDDHVLSTVMHHIISDGWSVDVLMRELAAFYSASMRGQDPLSQVQPLSVQYRDFSAWQREQAQADEHQKQLSYWVEQLQSSRPAELLCDKPRPAALSGEAGVQSIEIAGPLYAKLQSFCQLHGVTQFVVLLAAFRATHFRLTGQEDATIGTPNANRDRWEVKDMVGFFVNMQCLRIKIGDESFEELVQQVHEVAVASHANADVPFENIVSKLKNDRDLSRHPLVQLVFAVHAQRDLGQLKLEGVETENLGDTVTSRFDLEFHFSQQADGLWGSVMFSTDLYAPETIDNMLSVFRRVLETCLEQPQAAVASMPLLRDADYAKLDAMGLVRVEKTAYPRDSSVVDLFREQAAACPSRVAVKDSVAEMTYAQLDAASDVLARWLARRSLAPETLVGVFASRSCEAIVAFLGILKANLAYLPFDVKTPATRMEDILSSRPGHRLILVGAGAQLPSTKLSNIEFVSITEALDEQSAEKPGLQMPTTPMGLPPPAWPMSCLLQDPPVSPRESWWSIAAFVGCASCAANIPPTQHYNGILHAVLLSILLHQATCLPQGAFSRQLINGYGPTENSATSTLYVTCDKTYTNGVPIGRALSNSGAYVMDSGLRLVPLGVVGELVVTGDGLARGYTDPARNVDRFVSVEIGGKTVRAYRTGDYVRHRPTDGQLEFFGRMDGQVKIRGNRVELGEIEHALRSDKSVREAVTVLQQPDGSEARLAGFVTLHECTAMAEEKADHTDGAPHADARKQRFLQNTQRRLVEMLEAQLPTYMVPQTLAILDAMPVNQNGKVDRKALEQQIDTQKGQSGLKRQPETETQRTMQQLWAGVLAIDADSIGLDDSFFRLGGDSIAAMKLVGEARRAGIHLTVADLFRNPKLDQLTAAAIASAHASPASIPQVEHAGPVAQSFAQGRLWFLEELHPGLTWYLMPLAVRIRGPLDLVALHSALLAVERRHETLRTTFATVDGASVQVVQPFQAKDLNIIDIVPGDEQGLTEAVHQDHSTPFDLRTEPGWRVTVYRMSNDDHVLSTVMHHIISDGWSVDVLMRELAAFYSASMRGQDPLSQVQPLSVQYRDFSAWQREQAQADEHQKQLSYWVEQLQSSRPAELLCDKPRPAALSGEAGVQSIEIAGPLYAKLQSFCQLHGVTQFVVLLAAFRATHFRLTGQEDATIGTPTPIETDGRSRTWLASLSTCSVHEVAVASHANADVPFENIVSKLKNDRDLSRHPLVQLVFAVHAQRDLGQLKLEGVETENLGDTVTSRFDLEFHFSQQADGLWGSVMFSTDLYAPETIDNMLSVFRRVLETCLEQPQAAVASMPLLRDADYAK</sequence>
<dbReference type="GO" id="GO:0031177">
    <property type="term" value="F:phosphopantetheine binding"/>
    <property type="evidence" value="ECO:0007669"/>
    <property type="project" value="InterPro"/>
</dbReference>
<dbReference type="SUPFAM" id="SSF56801">
    <property type="entry name" value="Acetyl-CoA synthetase-like"/>
    <property type="match status" value="5"/>
</dbReference>
<dbReference type="InterPro" id="IPR020806">
    <property type="entry name" value="PKS_PP-bd"/>
</dbReference>
<dbReference type="InterPro" id="IPR036736">
    <property type="entry name" value="ACP-like_sf"/>
</dbReference>
<dbReference type="GO" id="GO:0043041">
    <property type="term" value="P:amino acid activation for nonribosomal peptide biosynthetic process"/>
    <property type="evidence" value="ECO:0007669"/>
    <property type="project" value="TreeGrafter"/>
</dbReference>
<keyword evidence="1" id="KW-0596">Phosphopantetheine</keyword>
<evidence type="ECO:0000256" key="5">
    <source>
        <dbReference type="ARBA" id="ARBA00023026"/>
    </source>
</evidence>
<dbReference type="GO" id="GO:0044550">
    <property type="term" value="P:secondary metabolite biosynthetic process"/>
    <property type="evidence" value="ECO:0007669"/>
    <property type="project" value="TreeGrafter"/>
</dbReference>
<dbReference type="InterPro" id="IPR009081">
    <property type="entry name" value="PP-bd_ACP"/>
</dbReference>
<evidence type="ECO:0000256" key="6">
    <source>
        <dbReference type="ARBA" id="ARBA00029454"/>
    </source>
</evidence>
<dbReference type="InterPro" id="IPR042099">
    <property type="entry name" value="ANL_N_sf"/>
</dbReference>
<dbReference type="CDD" id="cd19531">
    <property type="entry name" value="LCL_NRPS-like"/>
    <property type="match status" value="3"/>
</dbReference>
<keyword evidence="3" id="KW-0436">Ligase</keyword>
<name>A0A6S6WRI1_9PLEO</name>
<dbReference type="Gene3D" id="3.30.559.30">
    <property type="entry name" value="Nonribosomal peptide synthetase, condensation domain"/>
    <property type="match status" value="5"/>
</dbReference>
<evidence type="ECO:0000256" key="2">
    <source>
        <dbReference type="ARBA" id="ARBA00022553"/>
    </source>
</evidence>
<dbReference type="Gene3D" id="3.30.300.30">
    <property type="match status" value="6"/>
</dbReference>
<keyword evidence="4" id="KW-0677">Repeat</keyword>
<dbReference type="NCBIfam" id="NF003417">
    <property type="entry name" value="PRK04813.1"/>
    <property type="match status" value="8"/>
</dbReference>
<dbReference type="EMBL" id="OCTH03000027">
    <property type="protein sequence ID" value="CAE7221948.1"/>
    <property type="molecule type" value="Genomic_DNA"/>
</dbReference>
<dbReference type="GO" id="GO:0005737">
    <property type="term" value="C:cytoplasm"/>
    <property type="evidence" value="ECO:0007669"/>
    <property type="project" value="TreeGrafter"/>
</dbReference>
<evidence type="ECO:0000313" key="9">
    <source>
        <dbReference type="Proteomes" id="UP000472372"/>
    </source>
</evidence>
<dbReference type="InterPro" id="IPR001242">
    <property type="entry name" value="Condensation_dom"/>
</dbReference>
<proteinExistence type="inferred from homology"/>
<dbReference type="Proteomes" id="UP000472372">
    <property type="component" value="Unassembled WGS sequence"/>
</dbReference>
<dbReference type="InterPro" id="IPR010071">
    <property type="entry name" value="AA_adenyl_dom"/>
</dbReference>
<dbReference type="Gene3D" id="1.10.1200.10">
    <property type="entry name" value="ACP-like"/>
    <property type="match status" value="5"/>
</dbReference>
<dbReference type="SMART" id="SM00823">
    <property type="entry name" value="PKS_PP"/>
    <property type="match status" value="5"/>
</dbReference>
<feature type="domain" description="Carrier" evidence="7">
    <location>
        <begin position="573"/>
        <end position="649"/>
    </location>
</feature>
<evidence type="ECO:0000259" key="7">
    <source>
        <dbReference type="PROSITE" id="PS50075"/>
    </source>
</evidence>